<dbReference type="PANTHER" id="PTHR43742">
    <property type="entry name" value="TRIMETHYLAMINE-N-OXIDE REDUCTASE"/>
    <property type="match status" value="1"/>
</dbReference>
<keyword evidence="6" id="KW-1185">Reference proteome</keyword>
<dbReference type="Proteomes" id="UP001238370">
    <property type="component" value="Chromosome"/>
</dbReference>
<accession>A0ABY8SJ27</accession>
<organism evidence="5 6">
    <name type="scientific">Edwardsiella anguillarum</name>
    <dbReference type="NCBI Taxonomy" id="1821960"/>
    <lineage>
        <taxon>Bacteria</taxon>
        <taxon>Pseudomonadati</taxon>
        <taxon>Pseudomonadota</taxon>
        <taxon>Gammaproteobacteria</taxon>
        <taxon>Enterobacterales</taxon>
        <taxon>Hafniaceae</taxon>
        <taxon>Edwardsiella</taxon>
    </lineage>
</organism>
<keyword evidence="1" id="KW-0411">Iron-sulfur</keyword>
<keyword evidence="1" id="KW-0408">Iron</keyword>
<protein>
    <submittedName>
        <fullName evidence="5">Uncharacterized protein</fullName>
    </submittedName>
</protein>
<dbReference type="PANTHER" id="PTHR43742:SF9">
    <property type="entry name" value="TETRATHIONATE REDUCTASE SUBUNIT A"/>
    <property type="match status" value="1"/>
</dbReference>
<evidence type="ECO:0000256" key="3">
    <source>
        <dbReference type="ARBA" id="ARBA00022729"/>
    </source>
</evidence>
<keyword evidence="4" id="KW-0560">Oxidoreductase</keyword>
<evidence type="ECO:0000256" key="4">
    <source>
        <dbReference type="ARBA" id="ARBA00023002"/>
    </source>
</evidence>
<sequence>MEGLRSLRNLTTPLDAAHPEFGPRANQLLVTNASDEGRDHIIKRFALNSFGTRNFGHHGSYCDYSFRAGSGALMHDLDKNAHMKPDLEAVEFVLYIGTSPAQSGNPFKRQARQLAAARTQTGFSYVVVAPSQPVSTSLAAGENNRWLPIRDPLGPGAAAL</sequence>
<gene>
    <name evidence="5" type="ORF">MQ095_09120</name>
</gene>
<dbReference type="EMBL" id="CP094302">
    <property type="protein sequence ID" value="WHP85540.1"/>
    <property type="molecule type" value="Genomic_DNA"/>
</dbReference>
<dbReference type="InterPro" id="IPR050612">
    <property type="entry name" value="Prok_Mopterin_Oxidored"/>
</dbReference>
<evidence type="ECO:0000256" key="1">
    <source>
        <dbReference type="ARBA" id="ARBA00022485"/>
    </source>
</evidence>
<dbReference type="Gene3D" id="3.40.50.740">
    <property type="match status" value="1"/>
</dbReference>
<keyword evidence="1" id="KW-0479">Metal-binding</keyword>
<evidence type="ECO:0000313" key="5">
    <source>
        <dbReference type="EMBL" id="WHP85540.1"/>
    </source>
</evidence>
<dbReference type="Gene3D" id="3.40.228.10">
    <property type="entry name" value="Dimethylsulfoxide Reductase, domain 2"/>
    <property type="match status" value="1"/>
</dbReference>
<dbReference type="SUPFAM" id="SSF53706">
    <property type="entry name" value="Formate dehydrogenase/DMSO reductase, domains 1-3"/>
    <property type="match status" value="1"/>
</dbReference>
<reference evidence="5 6" key="1">
    <citation type="submission" date="2022-03" db="EMBL/GenBank/DDBJ databases">
        <title>Survey of Intraspecific Variation of Edwardsiella anguillarum Isolates from Non-Anguillid Fish Host Originating from Varied Geographic Locations.</title>
        <authorList>
            <person name="Armwood A.R."/>
            <person name="Woodyard E."/>
            <person name="Waldbieser G.C."/>
            <person name="Camus A.C."/>
            <person name="Divya D."/>
            <person name="Tekedar H."/>
            <person name="Soto E."/>
            <person name="Stein C."/>
            <person name="Ucko M."/>
            <person name="Ware C."/>
            <person name="Griffin M.J."/>
        </authorList>
    </citation>
    <scope>NUCLEOTIDE SEQUENCE [LARGE SCALE GENOMIC DNA]</scope>
    <source>
        <strain evidence="5 6">R18-35-2</strain>
    </source>
</reference>
<name>A0ABY8SJ27_9GAMM</name>
<proteinExistence type="predicted"/>
<evidence type="ECO:0000256" key="2">
    <source>
        <dbReference type="ARBA" id="ARBA00022505"/>
    </source>
</evidence>
<keyword evidence="1" id="KW-0004">4Fe-4S</keyword>
<keyword evidence="3" id="KW-0732">Signal</keyword>
<evidence type="ECO:0000313" key="6">
    <source>
        <dbReference type="Proteomes" id="UP001238370"/>
    </source>
</evidence>
<keyword evidence="2" id="KW-0500">Molybdenum</keyword>